<dbReference type="Gene3D" id="3.30.1370.10">
    <property type="entry name" value="K Homology domain, type 1"/>
    <property type="match status" value="1"/>
</dbReference>
<dbReference type="GO" id="GO:0000467">
    <property type="term" value="P:exonucleolytic trimming to generate mature 3'-end of 5.8S rRNA from tricistronic rRNA transcript (SSU-rRNA, 5.8S rRNA, LSU-rRNA)"/>
    <property type="evidence" value="ECO:0007669"/>
    <property type="project" value="TreeGrafter"/>
</dbReference>
<dbReference type="Gene3D" id="2.40.50.140">
    <property type="entry name" value="Nucleic acid-binding proteins"/>
    <property type="match status" value="1"/>
</dbReference>
<dbReference type="HAMAP" id="MF_00623">
    <property type="entry name" value="Exosome_Rrp4"/>
    <property type="match status" value="1"/>
</dbReference>
<dbReference type="GO" id="GO:0005737">
    <property type="term" value="C:cytoplasm"/>
    <property type="evidence" value="ECO:0007669"/>
    <property type="project" value="UniProtKB-SubCell"/>
</dbReference>
<dbReference type="InterPro" id="IPR003029">
    <property type="entry name" value="S1_domain"/>
</dbReference>
<keyword evidence="1 4" id="KW-0963">Cytoplasm</keyword>
<dbReference type="GO" id="GO:0008143">
    <property type="term" value="F:poly(A) binding"/>
    <property type="evidence" value="ECO:0007669"/>
    <property type="project" value="InterPro"/>
</dbReference>
<dbReference type="RefSeq" id="WP_125741971.1">
    <property type="nucleotide sequence ID" value="NZ_RCOR01000030.1"/>
</dbReference>
<dbReference type="GO" id="GO:0000178">
    <property type="term" value="C:exosome (RNase complex)"/>
    <property type="evidence" value="ECO:0007669"/>
    <property type="project" value="UniProtKB-KW"/>
</dbReference>
<sequence length="236" mass="25993">MRWEVRLKLSEVTLLVRDKEVVIPGQPLARGKIKPGKDVYVDESGTIRSKKLGLVSLKDDEISIVPLVGAYIPKEDDLVIGIVSKISGNTILVDIRSPYQGALPIQRRAERVDLKKYDLKIGDVILAKVRSFDGASSLILTIDAEGLGKLEGGYLLEVDPAKVPRVIGKRQSMLSILKEATRSEIIVANNGRIWVKPPSVKELIALEKALKKIEEESHVSGLSDRISSLLSQELSR</sequence>
<dbReference type="InterPro" id="IPR023474">
    <property type="entry name" value="Rrp4"/>
</dbReference>
<evidence type="ECO:0000256" key="4">
    <source>
        <dbReference type="HAMAP-Rule" id="MF_00623"/>
    </source>
</evidence>
<dbReference type="GO" id="GO:0071051">
    <property type="term" value="P:poly(A)-dependent snoRNA 3'-end processing"/>
    <property type="evidence" value="ECO:0007669"/>
    <property type="project" value="TreeGrafter"/>
</dbReference>
<dbReference type="PANTHER" id="PTHR21321:SF4">
    <property type="entry name" value="EXOSOME COMPLEX COMPONENT RRP4"/>
    <property type="match status" value="1"/>
</dbReference>
<dbReference type="SMART" id="SM00316">
    <property type="entry name" value="S1"/>
    <property type="match status" value="1"/>
</dbReference>
<dbReference type="Proteomes" id="UP000278149">
    <property type="component" value="Unassembled WGS sequence"/>
</dbReference>
<evidence type="ECO:0000256" key="2">
    <source>
        <dbReference type="ARBA" id="ARBA00022835"/>
    </source>
</evidence>
<keyword evidence="2 4" id="KW-0271">Exosome</keyword>
<name>A0A429G3L6_9CREN</name>
<evidence type="ECO:0000313" key="6">
    <source>
        <dbReference type="EMBL" id="RSN68413.1"/>
    </source>
</evidence>
<dbReference type="GO" id="GO:0034475">
    <property type="term" value="P:U4 snRNA 3'-end processing"/>
    <property type="evidence" value="ECO:0007669"/>
    <property type="project" value="TreeGrafter"/>
</dbReference>
<evidence type="ECO:0000256" key="1">
    <source>
        <dbReference type="ARBA" id="ARBA00022490"/>
    </source>
</evidence>
<comment type="caution">
    <text evidence="6">The sequence shown here is derived from an EMBL/GenBank/DDBJ whole genome shotgun (WGS) entry which is preliminary data.</text>
</comment>
<dbReference type="PROSITE" id="PS50126">
    <property type="entry name" value="S1"/>
    <property type="match status" value="1"/>
</dbReference>
<keyword evidence="3 4" id="KW-0694">RNA-binding</keyword>
<dbReference type="SUPFAM" id="SSF110324">
    <property type="entry name" value="Ribosomal L27 protein-like"/>
    <property type="match status" value="1"/>
</dbReference>
<dbReference type="InterPro" id="IPR004088">
    <property type="entry name" value="KH_dom_type_1"/>
</dbReference>
<dbReference type="EMBL" id="RCOR01000030">
    <property type="protein sequence ID" value="RSN68413.1"/>
    <property type="molecule type" value="Genomic_DNA"/>
</dbReference>
<protein>
    <recommendedName>
        <fullName evidence="4">Exosome complex component Rrp4</fullName>
    </recommendedName>
</protein>
<accession>A0A429G3L6</accession>
<dbReference type="NCBIfam" id="NF003181">
    <property type="entry name" value="PRK04163.1-1"/>
    <property type="match status" value="1"/>
</dbReference>
<comment type="subcellular location">
    <subcellularLocation>
        <location evidence="4">Cytoplasm</location>
    </subcellularLocation>
</comment>
<dbReference type="SUPFAM" id="SSF54791">
    <property type="entry name" value="Eukaryotic type KH-domain (KH-domain type I)"/>
    <property type="match status" value="1"/>
</dbReference>
<dbReference type="PANTHER" id="PTHR21321">
    <property type="entry name" value="PNAS-3 RELATED"/>
    <property type="match status" value="1"/>
</dbReference>
<dbReference type="GO" id="GO:0071034">
    <property type="term" value="P:CUT catabolic process"/>
    <property type="evidence" value="ECO:0007669"/>
    <property type="project" value="TreeGrafter"/>
</dbReference>
<comment type="function">
    <text evidence="4">Non-catalytic component of the exosome, which is a complex involved in RNA degradation. Increases the RNA binding and the efficiency of RNA degradation. Confers strong poly(A) specificity to the exosome.</text>
</comment>
<dbReference type="InterPro" id="IPR012340">
    <property type="entry name" value="NA-bd_OB-fold"/>
</dbReference>
<evidence type="ECO:0000256" key="3">
    <source>
        <dbReference type="ARBA" id="ARBA00022884"/>
    </source>
</evidence>
<gene>
    <name evidence="4" type="primary">rrp4</name>
    <name evidence="6" type="ORF">D9Q81_06035</name>
</gene>
<feature type="domain" description="S1 motif" evidence="5">
    <location>
        <begin position="76"/>
        <end position="143"/>
    </location>
</feature>
<evidence type="ECO:0000259" key="5">
    <source>
        <dbReference type="PROSITE" id="PS50126"/>
    </source>
</evidence>
<comment type="subunit">
    <text evidence="4">Component of the archaeal exosome complex. Forms a trimer of Rrp4 and/or Csl4 subunits. The trimer associates with an hexameric ring-like arrangement composed of 3 Rrp41-Rrp42 heterodimers.</text>
</comment>
<comment type="similarity">
    <text evidence="4">Belongs to the RRP4 family.</text>
</comment>
<organism evidence="6 7">
    <name type="scientific">Candidatus Korarchaeum cryptofilum</name>
    <dbReference type="NCBI Taxonomy" id="498846"/>
    <lineage>
        <taxon>Archaea</taxon>
        <taxon>Thermoproteota</taxon>
        <taxon>Candidatus Korarchaeia</taxon>
        <taxon>Candidatus Korarchaeales</taxon>
        <taxon>Candidatus Korarchaeaceae</taxon>
        <taxon>Candidatus Korarchaeum</taxon>
    </lineage>
</organism>
<dbReference type="Pfam" id="PF15985">
    <property type="entry name" value="KH_6"/>
    <property type="match status" value="1"/>
</dbReference>
<reference evidence="6 7" key="1">
    <citation type="submission" date="2018-10" db="EMBL/GenBank/DDBJ databases">
        <title>Co-occurring genomic capacity for anaerobic methane metabolism and dissimilatory sulfite reduction discovered in the Korarchaeota.</title>
        <authorList>
            <person name="Mckay L.J."/>
            <person name="Dlakic M."/>
            <person name="Fields M.W."/>
            <person name="Delmont T.O."/>
            <person name="Eren A.M."/>
            <person name="Jay Z.J."/>
            <person name="Klingelsmith K.B."/>
            <person name="Rusch D.B."/>
            <person name="Inskeep W.P."/>
        </authorList>
    </citation>
    <scope>NUCLEOTIDE SEQUENCE [LARGE SCALE GENOMIC DNA]</scope>
    <source>
        <strain evidence="6 7">WS</strain>
    </source>
</reference>
<proteinExistence type="inferred from homology"/>
<dbReference type="SUPFAM" id="SSF50249">
    <property type="entry name" value="Nucleic acid-binding proteins"/>
    <property type="match status" value="1"/>
</dbReference>
<dbReference type="AlphaFoldDB" id="A0A429G3L6"/>
<dbReference type="InterPro" id="IPR036612">
    <property type="entry name" value="KH_dom_type_1_sf"/>
</dbReference>
<dbReference type="CDD" id="cd22524">
    <property type="entry name" value="KH-I_Rrp4_prokar"/>
    <property type="match status" value="1"/>
</dbReference>
<dbReference type="InterPro" id="IPR026699">
    <property type="entry name" value="Exosome_RNA_bind1/RRP40/RRP4"/>
</dbReference>
<evidence type="ECO:0000313" key="7">
    <source>
        <dbReference type="Proteomes" id="UP000278149"/>
    </source>
</evidence>
<dbReference type="Gene3D" id="2.40.50.100">
    <property type="match status" value="1"/>
</dbReference>